<dbReference type="OrthoDB" id="8960786at2759"/>
<accession>A0A7J5ZDT2</accession>
<sequence>MGLNTSDLIKSLCHPRVKVGNEWVTKGQSVAQLQVRSKKAKKRREKKKGSSFQTVSALHRVKELENEVELEQKKSTEAVKGIRKYERRMKELTYQDHYTSVSSIGIGKTR</sequence>
<comment type="caution">
    <text evidence="2">The sequence shown here is derived from an EMBL/GenBank/DDBJ whole genome shotgun (WGS) entry which is preliminary data.</text>
</comment>
<reference evidence="2 3" key="1">
    <citation type="submission" date="2020-03" db="EMBL/GenBank/DDBJ databases">
        <title>Dissostichus mawsoni Genome sequencing and assembly.</title>
        <authorList>
            <person name="Park H."/>
        </authorList>
    </citation>
    <scope>NUCLEOTIDE SEQUENCE [LARGE SCALE GENOMIC DNA]</scope>
    <source>
        <strain evidence="2">DM0001</strain>
        <tissue evidence="2">Muscle</tissue>
    </source>
</reference>
<evidence type="ECO:0000256" key="1">
    <source>
        <dbReference type="SAM" id="MobiDB-lite"/>
    </source>
</evidence>
<evidence type="ECO:0000313" key="3">
    <source>
        <dbReference type="Proteomes" id="UP000518266"/>
    </source>
</evidence>
<gene>
    <name evidence="2" type="ORF">F7725_011699</name>
</gene>
<proteinExistence type="predicted"/>
<protein>
    <submittedName>
        <fullName evidence="2">Uncharacterized protein</fullName>
    </submittedName>
</protein>
<organism evidence="2 3">
    <name type="scientific">Dissostichus mawsoni</name>
    <name type="common">Antarctic cod</name>
    <dbReference type="NCBI Taxonomy" id="36200"/>
    <lineage>
        <taxon>Eukaryota</taxon>
        <taxon>Metazoa</taxon>
        <taxon>Chordata</taxon>
        <taxon>Craniata</taxon>
        <taxon>Vertebrata</taxon>
        <taxon>Euteleostomi</taxon>
        <taxon>Actinopterygii</taxon>
        <taxon>Neopterygii</taxon>
        <taxon>Teleostei</taxon>
        <taxon>Neoteleostei</taxon>
        <taxon>Acanthomorphata</taxon>
        <taxon>Eupercaria</taxon>
        <taxon>Perciformes</taxon>
        <taxon>Notothenioidei</taxon>
        <taxon>Nototheniidae</taxon>
        <taxon>Dissostichus</taxon>
    </lineage>
</organism>
<name>A0A7J5ZDT2_DISMA</name>
<dbReference type="Proteomes" id="UP000518266">
    <property type="component" value="Unassembled WGS sequence"/>
</dbReference>
<dbReference type="EMBL" id="JAAKFY010000004">
    <property type="protein sequence ID" value="KAF3858498.1"/>
    <property type="molecule type" value="Genomic_DNA"/>
</dbReference>
<keyword evidence="3" id="KW-1185">Reference proteome</keyword>
<feature type="compositionally biased region" description="Basic residues" evidence="1">
    <location>
        <begin position="36"/>
        <end position="49"/>
    </location>
</feature>
<dbReference type="AlphaFoldDB" id="A0A7J5ZDT2"/>
<evidence type="ECO:0000313" key="2">
    <source>
        <dbReference type="EMBL" id="KAF3858498.1"/>
    </source>
</evidence>
<feature type="region of interest" description="Disordered" evidence="1">
    <location>
        <begin position="34"/>
        <end position="53"/>
    </location>
</feature>